<keyword evidence="2" id="KW-0805">Transcription regulation</keyword>
<evidence type="ECO:0000256" key="3">
    <source>
        <dbReference type="ARBA" id="ARBA00023125"/>
    </source>
</evidence>
<dbReference type="Pfam" id="PF03466">
    <property type="entry name" value="LysR_substrate"/>
    <property type="match status" value="1"/>
</dbReference>
<keyword evidence="3" id="KW-0238">DNA-binding</keyword>
<evidence type="ECO:0000256" key="2">
    <source>
        <dbReference type="ARBA" id="ARBA00023015"/>
    </source>
</evidence>
<evidence type="ECO:0000256" key="4">
    <source>
        <dbReference type="ARBA" id="ARBA00023163"/>
    </source>
</evidence>
<dbReference type="PANTHER" id="PTHR30346:SF0">
    <property type="entry name" value="HCA OPERON TRANSCRIPTIONAL ACTIVATOR HCAR"/>
    <property type="match status" value="1"/>
</dbReference>
<gene>
    <name evidence="6" type="ORF">ACFO5X_00980</name>
</gene>
<organism evidence="6 7">
    <name type="scientific">Seohaeicola nanhaiensis</name>
    <dbReference type="NCBI Taxonomy" id="1387282"/>
    <lineage>
        <taxon>Bacteria</taxon>
        <taxon>Pseudomonadati</taxon>
        <taxon>Pseudomonadota</taxon>
        <taxon>Alphaproteobacteria</taxon>
        <taxon>Rhodobacterales</taxon>
        <taxon>Roseobacteraceae</taxon>
        <taxon>Seohaeicola</taxon>
    </lineage>
</organism>
<dbReference type="InterPro" id="IPR000847">
    <property type="entry name" value="LysR_HTH_N"/>
</dbReference>
<dbReference type="EMBL" id="JBHSGI010000002">
    <property type="protein sequence ID" value="MFC4667113.1"/>
    <property type="molecule type" value="Genomic_DNA"/>
</dbReference>
<dbReference type="Proteomes" id="UP001595973">
    <property type="component" value="Unassembled WGS sequence"/>
</dbReference>
<dbReference type="InterPro" id="IPR036388">
    <property type="entry name" value="WH-like_DNA-bd_sf"/>
</dbReference>
<dbReference type="PANTHER" id="PTHR30346">
    <property type="entry name" value="TRANSCRIPTIONAL DUAL REGULATOR HCAR-RELATED"/>
    <property type="match status" value="1"/>
</dbReference>
<dbReference type="Gene3D" id="3.40.190.10">
    <property type="entry name" value="Periplasmic binding protein-like II"/>
    <property type="match status" value="2"/>
</dbReference>
<dbReference type="Pfam" id="PF00126">
    <property type="entry name" value="HTH_1"/>
    <property type="match status" value="1"/>
</dbReference>
<protein>
    <submittedName>
        <fullName evidence="6">LysR substrate-binding domain-containing protein</fullName>
    </submittedName>
</protein>
<proteinExistence type="inferred from homology"/>
<dbReference type="PROSITE" id="PS50931">
    <property type="entry name" value="HTH_LYSR"/>
    <property type="match status" value="1"/>
</dbReference>
<evidence type="ECO:0000256" key="1">
    <source>
        <dbReference type="ARBA" id="ARBA00009437"/>
    </source>
</evidence>
<evidence type="ECO:0000313" key="7">
    <source>
        <dbReference type="Proteomes" id="UP001595973"/>
    </source>
</evidence>
<sequence length="318" mass="35264">MPLRFTLRQLEYFVAVGEAGSIALAAEKIRVSSPSISAAIGQLEDEFGLQLFVRKHAQGLSLTQAGRQFLDHARHVLTEADRLNRLAGALSGEVQGPLRLGCLLTFAQLIVPHLRRQFETRYPEVRVSQSERDQQQIFEGLRRGELDIALTYDLEIPADLRFVPLVELAPYAMLAEGHPLARQSEVSVEDLQDEPMVLLDLPMSADYFLSFFKAAGLRPNIAERTRDMAVMRSLVGNGFGYAIANVRLLNDLAPDGRRLRFVPLKGPVRPMVLGLLMTEGAENVLTLRAFIDHCREQITTDGAPGMKMQAGASTTFSH</sequence>
<dbReference type="RefSeq" id="WP_380715038.1">
    <property type="nucleotide sequence ID" value="NZ_JBHSGI010000002.1"/>
</dbReference>
<reference evidence="7" key="1">
    <citation type="journal article" date="2019" name="Int. J. Syst. Evol. Microbiol.">
        <title>The Global Catalogue of Microorganisms (GCM) 10K type strain sequencing project: providing services to taxonomists for standard genome sequencing and annotation.</title>
        <authorList>
            <consortium name="The Broad Institute Genomics Platform"/>
            <consortium name="The Broad Institute Genome Sequencing Center for Infectious Disease"/>
            <person name="Wu L."/>
            <person name="Ma J."/>
        </authorList>
    </citation>
    <scope>NUCLEOTIDE SEQUENCE [LARGE SCALE GENOMIC DNA]</scope>
    <source>
        <strain evidence="7">CGMCC 4.7283</strain>
    </source>
</reference>
<dbReference type="InterPro" id="IPR036390">
    <property type="entry name" value="WH_DNA-bd_sf"/>
</dbReference>
<dbReference type="CDD" id="cd08412">
    <property type="entry name" value="PBP2_PAO1_like"/>
    <property type="match status" value="1"/>
</dbReference>
<dbReference type="PRINTS" id="PR00039">
    <property type="entry name" value="HTHLYSR"/>
</dbReference>
<evidence type="ECO:0000259" key="5">
    <source>
        <dbReference type="PROSITE" id="PS50931"/>
    </source>
</evidence>
<name>A0ABV9KAZ7_9RHOB</name>
<dbReference type="Gene3D" id="1.10.10.10">
    <property type="entry name" value="Winged helix-like DNA-binding domain superfamily/Winged helix DNA-binding domain"/>
    <property type="match status" value="1"/>
</dbReference>
<evidence type="ECO:0000313" key="6">
    <source>
        <dbReference type="EMBL" id="MFC4667113.1"/>
    </source>
</evidence>
<feature type="domain" description="HTH lysR-type" evidence="5">
    <location>
        <begin position="5"/>
        <end position="63"/>
    </location>
</feature>
<keyword evidence="4" id="KW-0804">Transcription</keyword>
<dbReference type="SUPFAM" id="SSF53850">
    <property type="entry name" value="Periplasmic binding protein-like II"/>
    <property type="match status" value="1"/>
</dbReference>
<accession>A0ABV9KAZ7</accession>
<dbReference type="SUPFAM" id="SSF46785">
    <property type="entry name" value="Winged helix' DNA-binding domain"/>
    <property type="match status" value="1"/>
</dbReference>
<comment type="caution">
    <text evidence="6">The sequence shown here is derived from an EMBL/GenBank/DDBJ whole genome shotgun (WGS) entry which is preliminary data.</text>
</comment>
<dbReference type="InterPro" id="IPR005119">
    <property type="entry name" value="LysR_subst-bd"/>
</dbReference>
<keyword evidence="7" id="KW-1185">Reference proteome</keyword>
<comment type="similarity">
    <text evidence="1">Belongs to the LysR transcriptional regulatory family.</text>
</comment>